<protein>
    <submittedName>
        <fullName evidence="1">Putative secreted protein</fullName>
    </submittedName>
</protein>
<organism evidence="1">
    <name type="scientific">Ixodes ricinus</name>
    <name type="common">Common tick</name>
    <name type="synonym">Acarus ricinus</name>
    <dbReference type="NCBI Taxonomy" id="34613"/>
    <lineage>
        <taxon>Eukaryota</taxon>
        <taxon>Metazoa</taxon>
        <taxon>Ecdysozoa</taxon>
        <taxon>Arthropoda</taxon>
        <taxon>Chelicerata</taxon>
        <taxon>Arachnida</taxon>
        <taxon>Acari</taxon>
        <taxon>Parasitiformes</taxon>
        <taxon>Ixodida</taxon>
        <taxon>Ixodoidea</taxon>
        <taxon>Ixodidae</taxon>
        <taxon>Ixodinae</taxon>
        <taxon>Ixodes</taxon>
    </lineage>
</organism>
<proteinExistence type="predicted"/>
<accession>A0A6B0UR17</accession>
<evidence type="ECO:0000313" key="1">
    <source>
        <dbReference type="EMBL" id="MXU92112.1"/>
    </source>
</evidence>
<dbReference type="AlphaFoldDB" id="A0A6B0UR17"/>
<name>A0A6B0UR17_IXORI</name>
<reference evidence="1" key="1">
    <citation type="submission" date="2019-12" db="EMBL/GenBank/DDBJ databases">
        <title>An insight into the sialome of adult female Ixodes ricinus ticks feeding for 6 days.</title>
        <authorList>
            <person name="Perner J."/>
            <person name="Ribeiro J.M.C."/>
        </authorList>
    </citation>
    <scope>NUCLEOTIDE SEQUENCE</scope>
    <source>
        <strain evidence="1">Semi-engorged</strain>
        <tissue evidence="1">Salivary glands</tissue>
    </source>
</reference>
<dbReference type="EMBL" id="GIFC01010029">
    <property type="protein sequence ID" value="MXU92112.1"/>
    <property type="molecule type" value="Transcribed_RNA"/>
</dbReference>
<sequence length="129" mass="15128">MYVIESLRIWWHVVCITLAIHQRHTSSCGGGGGRNEGNWRLKHSEKRTNQTGSYPHCKSNNQIELLYAIYFDKSQEKIIIEPAQDTFPLCLGVMFRHRGYTWNFQKRKHHFPTCCLPHARAETRSRGEE</sequence>